<dbReference type="InterPro" id="IPR002035">
    <property type="entry name" value="VWF_A"/>
</dbReference>
<evidence type="ECO:0000313" key="5">
    <source>
        <dbReference type="EMBL" id="KAF6021600.1"/>
    </source>
</evidence>
<feature type="compositionally biased region" description="Basic and acidic residues" evidence="3">
    <location>
        <begin position="168"/>
        <end position="178"/>
    </location>
</feature>
<dbReference type="GO" id="GO:0005524">
    <property type="term" value="F:ATP binding"/>
    <property type="evidence" value="ECO:0007669"/>
    <property type="project" value="UniProtKB-KW"/>
</dbReference>
<evidence type="ECO:0000259" key="4">
    <source>
        <dbReference type="PROSITE" id="PS50234"/>
    </source>
</evidence>
<dbReference type="PANTHER" id="PTHR48103:SF2">
    <property type="entry name" value="MIDASIN"/>
    <property type="match status" value="1"/>
</dbReference>
<feature type="compositionally biased region" description="Polar residues" evidence="3">
    <location>
        <begin position="179"/>
        <end position="188"/>
    </location>
</feature>
<feature type="region of interest" description="Disordered" evidence="3">
    <location>
        <begin position="1"/>
        <end position="369"/>
    </location>
</feature>
<gene>
    <name evidence="5" type="ORF">EB796_020096</name>
</gene>
<feature type="compositionally biased region" description="Basic and acidic residues" evidence="3">
    <location>
        <begin position="221"/>
        <end position="236"/>
    </location>
</feature>
<dbReference type="FunFam" id="3.40.50.410:FF:000028">
    <property type="entry name" value="Midasin"/>
    <property type="match status" value="1"/>
</dbReference>
<feature type="compositionally biased region" description="Basic and acidic residues" evidence="3">
    <location>
        <begin position="1"/>
        <end position="33"/>
    </location>
</feature>
<dbReference type="Gene3D" id="3.40.50.410">
    <property type="entry name" value="von Willebrand factor, type A domain"/>
    <property type="match status" value="1"/>
</dbReference>
<dbReference type="InterPro" id="IPR036465">
    <property type="entry name" value="vWFA_dom_sf"/>
</dbReference>
<dbReference type="PANTHER" id="PTHR48103">
    <property type="entry name" value="MIDASIN-RELATED"/>
    <property type="match status" value="1"/>
</dbReference>
<proteinExistence type="predicted"/>
<keyword evidence="6" id="KW-1185">Reference proteome</keyword>
<dbReference type="AlphaFoldDB" id="A0A7J7J5U1"/>
<dbReference type="GO" id="GO:0000055">
    <property type="term" value="P:ribosomal large subunit export from nucleus"/>
    <property type="evidence" value="ECO:0007669"/>
    <property type="project" value="TreeGrafter"/>
</dbReference>
<feature type="compositionally biased region" description="Polar residues" evidence="3">
    <location>
        <begin position="251"/>
        <end position="263"/>
    </location>
</feature>
<feature type="compositionally biased region" description="Polar residues" evidence="3">
    <location>
        <begin position="150"/>
        <end position="166"/>
    </location>
</feature>
<evidence type="ECO:0000313" key="6">
    <source>
        <dbReference type="Proteomes" id="UP000593567"/>
    </source>
</evidence>
<dbReference type="GO" id="GO:0030687">
    <property type="term" value="C:preribosome, large subunit precursor"/>
    <property type="evidence" value="ECO:0007669"/>
    <property type="project" value="TreeGrafter"/>
</dbReference>
<dbReference type="Proteomes" id="UP000593567">
    <property type="component" value="Unassembled WGS sequence"/>
</dbReference>
<feature type="compositionally biased region" description="Basic and acidic residues" evidence="3">
    <location>
        <begin position="312"/>
        <end position="345"/>
    </location>
</feature>
<dbReference type="Pfam" id="PF00092">
    <property type="entry name" value="VWA"/>
    <property type="match status" value="1"/>
</dbReference>
<organism evidence="5 6">
    <name type="scientific">Bugula neritina</name>
    <name type="common">Brown bryozoan</name>
    <name type="synonym">Sertularia neritina</name>
    <dbReference type="NCBI Taxonomy" id="10212"/>
    <lineage>
        <taxon>Eukaryota</taxon>
        <taxon>Metazoa</taxon>
        <taxon>Spiralia</taxon>
        <taxon>Lophotrochozoa</taxon>
        <taxon>Bryozoa</taxon>
        <taxon>Gymnolaemata</taxon>
        <taxon>Cheilostomatida</taxon>
        <taxon>Flustrina</taxon>
        <taxon>Buguloidea</taxon>
        <taxon>Bugulidae</taxon>
        <taxon>Bugula</taxon>
    </lineage>
</organism>
<accession>A0A7J7J5U1</accession>
<comment type="caution">
    <text evidence="5">The sequence shown here is derived from an EMBL/GenBank/DDBJ whole genome shotgun (WGS) entry which is preliminary data.</text>
</comment>
<dbReference type="OrthoDB" id="422220at2759"/>
<feature type="domain" description="VWFA" evidence="4">
    <location>
        <begin position="491"/>
        <end position="690"/>
    </location>
</feature>
<feature type="compositionally biased region" description="Acidic residues" evidence="3">
    <location>
        <begin position="346"/>
        <end position="364"/>
    </location>
</feature>
<name>A0A7J7J5U1_BUGNE</name>
<sequence length="701" mass="79017">MVAKDENPAESSSDDKQAEKQPDTEQEKELNELDKEEGEEYDKNEQPDPYFGEDANKQDESEEQDGFDLPEDLDLDEGEEKAGEDEISEEPMDVDDEGHEGEEGQENEIEETNPEDEVDKEEPGQVEEPDVSEMNPDEVNKEDQKVESCGASSQTADDQIIEQTAQDRGGETESKEEQGTGQSESSLQKEAGLGDSYQTGSADNAEDNERHQSMECNSNNTDDKRVLGDTEDKVTRQLDTIQSSKDRQAPAKQQQTNPSSNSLYEHITAEEEETADAQTMDAANEQEVEEQQKDDGMESEQTDNLPAQETPAKQKIEETVKLSAKEMSDKLSKSKERQETDTTEKMEEDGDDLNAETEDVEQDVDERALNRDSTIHTDMELLRLSHQELSEIKQDLEQKVADWGSQTSFELSESEARKAWEKYDAVTKSTSHELCEQLRLILEPTQVAKLKGDYRTGKRLNMRKVITYIASQFRKDAIWLRRTEPSKREYQIAIAVDDSSSMLDNHSKQLAFEALACISNALTYLQAGEMSIVSFGEDVKMIHDFSSNFSWNDGGNVLRSFSFNQKKTKIAHLLNTMCSKFQTMRRTGSTSGRHQLAQLLMVVSDGRGLFLEGVEKVKQAVRMAISSGIFLVFVVIDNPHGKDSILDIKMPVFSDSGVPQIKSYMDSFPFPFYVILRDIDSLPTTLGDALRQWFELVTSQT</sequence>
<evidence type="ECO:0000256" key="1">
    <source>
        <dbReference type="ARBA" id="ARBA00022741"/>
    </source>
</evidence>
<keyword evidence="1" id="KW-0547">Nucleotide-binding</keyword>
<evidence type="ECO:0000256" key="2">
    <source>
        <dbReference type="ARBA" id="ARBA00022840"/>
    </source>
</evidence>
<keyword evidence="2" id="KW-0067">ATP-binding</keyword>
<reference evidence="5" key="1">
    <citation type="submission" date="2020-06" db="EMBL/GenBank/DDBJ databases">
        <title>Draft genome of Bugula neritina, a colonial animal packing powerful symbionts and potential medicines.</title>
        <authorList>
            <person name="Rayko M."/>
        </authorList>
    </citation>
    <scope>NUCLEOTIDE SEQUENCE [LARGE SCALE GENOMIC DNA]</scope>
    <source>
        <strain evidence="5">Kwan_BN1</strain>
    </source>
</reference>
<dbReference type="SUPFAM" id="SSF53300">
    <property type="entry name" value="vWA-like"/>
    <property type="match status" value="1"/>
</dbReference>
<dbReference type="GO" id="GO:0000027">
    <property type="term" value="P:ribosomal large subunit assembly"/>
    <property type="evidence" value="ECO:0007669"/>
    <property type="project" value="TreeGrafter"/>
</dbReference>
<feature type="compositionally biased region" description="Acidic residues" evidence="3">
    <location>
        <begin position="60"/>
        <end position="131"/>
    </location>
</feature>
<dbReference type="CDD" id="cd01460">
    <property type="entry name" value="vWA_midasin"/>
    <property type="match status" value="1"/>
</dbReference>
<dbReference type="GO" id="GO:0005634">
    <property type="term" value="C:nucleus"/>
    <property type="evidence" value="ECO:0007669"/>
    <property type="project" value="TreeGrafter"/>
</dbReference>
<evidence type="ECO:0000256" key="3">
    <source>
        <dbReference type="SAM" id="MobiDB-lite"/>
    </source>
</evidence>
<dbReference type="PROSITE" id="PS50234">
    <property type="entry name" value="VWFA"/>
    <property type="match status" value="1"/>
</dbReference>
<protein>
    <submittedName>
        <fullName evidence="5">MDN1</fullName>
    </submittedName>
</protein>
<dbReference type="EMBL" id="VXIV02002996">
    <property type="protein sequence ID" value="KAF6021600.1"/>
    <property type="molecule type" value="Genomic_DNA"/>
</dbReference>